<evidence type="ECO:0000256" key="2">
    <source>
        <dbReference type="ARBA" id="ARBA00007870"/>
    </source>
</evidence>
<evidence type="ECO:0000256" key="7">
    <source>
        <dbReference type="ARBA" id="ARBA00023002"/>
    </source>
</evidence>
<feature type="domain" description="Ketopantoate reductase N-terminal" evidence="10">
    <location>
        <begin position="9"/>
        <end position="156"/>
    </location>
</feature>
<gene>
    <name evidence="12" type="ORF">FHP25_00740</name>
</gene>
<dbReference type="InterPro" id="IPR050838">
    <property type="entry name" value="Ketopantoate_reductase"/>
</dbReference>
<evidence type="ECO:0000256" key="5">
    <source>
        <dbReference type="ARBA" id="ARBA00022655"/>
    </source>
</evidence>
<evidence type="ECO:0000256" key="8">
    <source>
        <dbReference type="ARBA" id="ARBA00032024"/>
    </source>
</evidence>
<evidence type="ECO:0000259" key="11">
    <source>
        <dbReference type="Pfam" id="PF08546"/>
    </source>
</evidence>
<dbReference type="GO" id="GO:0005737">
    <property type="term" value="C:cytoplasm"/>
    <property type="evidence" value="ECO:0007669"/>
    <property type="project" value="TreeGrafter"/>
</dbReference>
<comment type="pathway">
    <text evidence="1">Cofactor biosynthesis; (R)-pantothenate biosynthesis; (R)-pantoate from 3-methyl-2-oxobutanoate: step 2/2.</text>
</comment>
<dbReference type="Gene3D" id="3.40.50.720">
    <property type="entry name" value="NAD(P)-binding Rossmann-like Domain"/>
    <property type="match status" value="1"/>
</dbReference>
<comment type="catalytic activity">
    <reaction evidence="9">
        <text>(R)-pantoate + NADP(+) = 2-dehydropantoate + NADPH + H(+)</text>
        <dbReference type="Rhea" id="RHEA:16233"/>
        <dbReference type="ChEBI" id="CHEBI:11561"/>
        <dbReference type="ChEBI" id="CHEBI:15378"/>
        <dbReference type="ChEBI" id="CHEBI:15980"/>
        <dbReference type="ChEBI" id="CHEBI:57783"/>
        <dbReference type="ChEBI" id="CHEBI:58349"/>
        <dbReference type="EC" id="1.1.1.169"/>
    </reaction>
</comment>
<dbReference type="PANTHER" id="PTHR43765:SF2">
    <property type="entry name" value="2-DEHYDROPANTOATE 2-REDUCTASE"/>
    <property type="match status" value="1"/>
</dbReference>
<dbReference type="Pfam" id="PF08546">
    <property type="entry name" value="ApbA_C"/>
    <property type="match status" value="1"/>
</dbReference>
<organism evidence="12 13">
    <name type="scientific">Vineibacter terrae</name>
    <dbReference type="NCBI Taxonomy" id="2586908"/>
    <lineage>
        <taxon>Bacteria</taxon>
        <taxon>Pseudomonadati</taxon>
        <taxon>Pseudomonadota</taxon>
        <taxon>Alphaproteobacteria</taxon>
        <taxon>Hyphomicrobiales</taxon>
        <taxon>Vineibacter</taxon>
    </lineage>
</organism>
<dbReference type="GO" id="GO:0008677">
    <property type="term" value="F:2-dehydropantoate 2-reductase activity"/>
    <property type="evidence" value="ECO:0007669"/>
    <property type="project" value="UniProtKB-EC"/>
</dbReference>
<evidence type="ECO:0000256" key="4">
    <source>
        <dbReference type="ARBA" id="ARBA00019465"/>
    </source>
</evidence>
<evidence type="ECO:0000313" key="13">
    <source>
        <dbReference type="Proteomes" id="UP000321638"/>
    </source>
</evidence>
<dbReference type="PANTHER" id="PTHR43765">
    <property type="entry name" value="2-DEHYDROPANTOATE 2-REDUCTASE-RELATED"/>
    <property type="match status" value="1"/>
</dbReference>
<keyword evidence="5" id="KW-0566">Pantothenate biosynthesis</keyword>
<dbReference type="SUPFAM" id="SSF48179">
    <property type="entry name" value="6-phosphogluconate dehydrogenase C-terminal domain-like"/>
    <property type="match status" value="1"/>
</dbReference>
<dbReference type="OrthoDB" id="247668at2"/>
<protein>
    <recommendedName>
        <fullName evidence="4">2-dehydropantoate 2-reductase</fullName>
        <ecNumber evidence="3">1.1.1.169</ecNumber>
    </recommendedName>
    <alternativeName>
        <fullName evidence="8">Ketopantoate reductase</fullName>
    </alternativeName>
</protein>
<dbReference type="RefSeq" id="WP_147844964.1">
    <property type="nucleotide sequence ID" value="NZ_VDUZ01000001.1"/>
</dbReference>
<evidence type="ECO:0000256" key="3">
    <source>
        <dbReference type="ARBA" id="ARBA00013014"/>
    </source>
</evidence>
<dbReference type="InterPro" id="IPR013328">
    <property type="entry name" value="6PGD_dom2"/>
</dbReference>
<proteinExistence type="inferred from homology"/>
<keyword evidence="13" id="KW-1185">Reference proteome</keyword>
<comment type="caution">
    <text evidence="12">The sequence shown here is derived from an EMBL/GenBank/DDBJ whole genome shotgun (WGS) entry which is preliminary data.</text>
</comment>
<dbReference type="SUPFAM" id="SSF51735">
    <property type="entry name" value="NAD(P)-binding Rossmann-fold domains"/>
    <property type="match status" value="1"/>
</dbReference>
<dbReference type="Proteomes" id="UP000321638">
    <property type="component" value="Unassembled WGS sequence"/>
</dbReference>
<keyword evidence="6" id="KW-0521">NADP</keyword>
<dbReference type="GO" id="GO:0050661">
    <property type="term" value="F:NADP binding"/>
    <property type="evidence" value="ECO:0007669"/>
    <property type="project" value="TreeGrafter"/>
</dbReference>
<feature type="domain" description="Ketopantoate reductase C-terminal" evidence="11">
    <location>
        <begin position="183"/>
        <end position="324"/>
    </location>
</feature>
<dbReference type="Gene3D" id="1.10.1040.10">
    <property type="entry name" value="N-(1-d-carboxylethyl)-l-norvaline Dehydrogenase, domain 2"/>
    <property type="match status" value="1"/>
</dbReference>
<keyword evidence="7" id="KW-0560">Oxidoreductase</keyword>
<reference evidence="12 13" key="1">
    <citation type="submission" date="2019-06" db="EMBL/GenBank/DDBJ databases">
        <title>New taxonomy in bacterial strain CC-CFT640, isolated from vineyard.</title>
        <authorList>
            <person name="Lin S.-Y."/>
            <person name="Tsai C.-F."/>
            <person name="Young C.-C."/>
        </authorList>
    </citation>
    <scope>NUCLEOTIDE SEQUENCE [LARGE SCALE GENOMIC DNA]</scope>
    <source>
        <strain evidence="12 13">CC-CFT640</strain>
    </source>
</reference>
<accession>A0A5C8PVC0</accession>
<dbReference type="AlphaFoldDB" id="A0A5C8PVC0"/>
<evidence type="ECO:0000259" key="10">
    <source>
        <dbReference type="Pfam" id="PF02558"/>
    </source>
</evidence>
<evidence type="ECO:0000313" key="12">
    <source>
        <dbReference type="EMBL" id="TXL82258.1"/>
    </source>
</evidence>
<comment type="similarity">
    <text evidence="2">Belongs to the ketopantoate reductase family.</text>
</comment>
<dbReference type="InterPro" id="IPR013332">
    <property type="entry name" value="KPR_N"/>
</dbReference>
<name>A0A5C8PVC0_9HYPH</name>
<dbReference type="Pfam" id="PF02558">
    <property type="entry name" value="ApbA"/>
    <property type="match status" value="1"/>
</dbReference>
<dbReference type="InterPro" id="IPR013752">
    <property type="entry name" value="KPA_reductase"/>
</dbReference>
<evidence type="ECO:0000256" key="9">
    <source>
        <dbReference type="ARBA" id="ARBA00048793"/>
    </source>
</evidence>
<evidence type="ECO:0000256" key="1">
    <source>
        <dbReference type="ARBA" id="ARBA00004994"/>
    </source>
</evidence>
<dbReference type="GO" id="GO:0015940">
    <property type="term" value="P:pantothenate biosynthetic process"/>
    <property type="evidence" value="ECO:0007669"/>
    <property type="project" value="UniProtKB-UniPathway"/>
</dbReference>
<dbReference type="EC" id="1.1.1.169" evidence="3"/>
<dbReference type="InterPro" id="IPR036291">
    <property type="entry name" value="NAD(P)-bd_dom_sf"/>
</dbReference>
<evidence type="ECO:0000256" key="6">
    <source>
        <dbReference type="ARBA" id="ARBA00022857"/>
    </source>
</evidence>
<dbReference type="InterPro" id="IPR008927">
    <property type="entry name" value="6-PGluconate_DH-like_C_sf"/>
</dbReference>
<sequence length="352" mass="37506">MSRQAQEPILIWGAGAIGGTLGAFWARAGVPVLLVDVVREHVEACRTSGLAIEGPVDTFTQVIPAVTPDALEGIYGRIVLAVKAHATEAALEDLAPHLAPDGYVLSAQNGLNEIAIARRVGAARTMGCFVNFGADWLGPGRILFGNRGAVVVGEIDGAVRERTHSMHALLRRFEPDAVLTDNVWGYLWGKLAYGAMLFATALTNESMADNFADPARFCVFDRLGREVMHVAAARGIAPVGFNGFDPSAFAPGSGTAQSRTSIAALAEFNRHTAKTHSGIWRDLAVRRRKTEVDPQIGIIARLGAEAGVETPAIRALVDLIHDVEEGRRPQSADTMQRLIDTCTSPSAAAPRS</sequence>
<dbReference type="EMBL" id="VDUZ01000001">
    <property type="protein sequence ID" value="TXL82258.1"/>
    <property type="molecule type" value="Genomic_DNA"/>
</dbReference>
<dbReference type="UniPathway" id="UPA00028">
    <property type="reaction ID" value="UER00004"/>
</dbReference>